<dbReference type="AlphaFoldDB" id="A0A0E0A6M7"/>
<dbReference type="PROSITE" id="PS50007">
    <property type="entry name" value="PIPLC_X_DOMAIN"/>
    <property type="match status" value="1"/>
</dbReference>
<organism evidence="3">
    <name type="scientific">Oryza glumipatula</name>
    <dbReference type="NCBI Taxonomy" id="40148"/>
    <lineage>
        <taxon>Eukaryota</taxon>
        <taxon>Viridiplantae</taxon>
        <taxon>Streptophyta</taxon>
        <taxon>Embryophyta</taxon>
        <taxon>Tracheophyta</taxon>
        <taxon>Spermatophyta</taxon>
        <taxon>Magnoliopsida</taxon>
        <taxon>Liliopsida</taxon>
        <taxon>Poales</taxon>
        <taxon>Poaceae</taxon>
        <taxon>BOP clade</taxon>
        <taxon>Oryzoideae</taxon>
        <taxon>Oryzeae</taxon>
        <taxon>Oryzinae</taxon>
        <taxon>Oryza</taxon>
    </lineage>
</organism>
<evidence type="ECO:0000313" key="3">
    <source>
        <dbReference type="EnsemblPlants" id="OGLUM06G07470.1"/>
    </source>
</evidence>
<dbReference type="Gramene" id="OGLUM06G07470.1">
    <property type="protein sequence ID" value="OGLUM06G07470.1"/>
    <property type="gene ID" value="OGLUM06G07470"/>
</dbReference>
<dbReference type="HOGENOM" id="CLU_722370_0_0_1"/>
<feature type="compositionally biased region" description="Gly residues" evidence="2">
    <location>
        <begin position="329"/>
        <end position="338"/>
    </location>
</feature>
<dbReference type="PANTHER" id="PTHR48047:SF223">
    <property type="entry name" value="GLYCOSYLTRANSFERASE"/>
    <property type="match status" value="1"/>
</dbReference>
<feature type="region of interest" description="Disordered" evidence="2">
    <location>
        <begin position="78"/>
        <end position="118"/>
    </location>
</feature>
<dbReference type="eggNOG" id="KOG1192">
    <property type="taxonomic scope" value="Eukaryota"/>
</dbReference>
<dbReference type="Gene3D" id="3.40.50.2000">
    <property type="entry name" value="Glycogen Phosphorylase B"/>
    <property type="match status" value="3"/>
</dbReference>
<comment type="similarity">
    <text evidence="1">Belongs to the UDP-glycosyltransferase family.</text>
</comment>
<dbReference type="STRING" id="40148.A0A0E0A6M7"/>
<reference evidence="3" key="2">
    <citation type="submission" date="2018-05" db="EMBL/GenBank/DDBJ databases">
        <title>OgluRS3 (Oryza glumaepatula Reference Sequence Version 3).</title>
        <authorList>
            <person name="Zhang J."/>
            <person name="Kudrna D."/>
            <person name="Lee S."/>
            <person name="Talag J."/>
            <person name="Welchert J."/>
            <person name="Wing R.A."/>
        </authorList>
    </citation>
    <scope>NUCLEOTIDE SEQUENCE [LARGE SCALE GENOMIC DNA]</scope>
</reference>
<protein>
    <recommendedName>
        <fullName evidence="5">UDP-glycosyltransferases domain-containing protein</fullName>
    </recommendedName>
</protein>
<evidence type="ECO:0008006" key="5">
    <source>
        <dbReference type="Google" id="ProtNLM"/>
    </source>
</evidence>
<dbReference type="PANTHER" id="PTHR48047">
    <property type="entry name" value="GLYCOSYLTRANSFERASE"/>
    <property type="match status" value="1"/>
</dbReference>
<sequence length="383" mass="41659">MAVATPTRLAPPRHTSCNRVRPADVPGAFDPVGGHTALMVATHGAVASVVVTPSYAAAPSSSRRRRSWSSRWTSPRRAWLTEATTRQDPPGAQLLPPRAAAPPGAARAPPPRGARAGRGRYDGIVMNTFVKMEPDRSSSSPATRWPLERKYLCITSTISPAARGKSAAIDADECIQWLDSKDPSSVIYVSFGSIARTDPKQLIELGLGLEASAHPFIWMVKNAELYGDTAREFFPRFEISVLARARGTHRRPWHGHQGVGTVNADPVAHHGRWLRDALRVNSIMETVATRLPMVTWPHSVDQLLNQKMAVEVLGIGVGVSLDESVTEGHCGGEGGGGEGNREEERKEKRGGGGGRRSSWRKRVRQCKRADRYVTICLISSSTF</sequence>
<dbReference type="Proteomes" id="UP000026961">
    <property type="component" value="Chromosome 6"/>
</dbReference>
<feature type="compositionally biased region" description="Basic and acidic residues" evidence="2">
    <location>
        <begin position="339"/>
        <end position="350"/>
    </location>
</feature>
<name>A0A0E0A6M7_9ORYZ</name>
<accession>A0A0E0A6M7</accession>
<keyword evidence="4" id="KW-1185">Reference proteome</keyword>
<feature type="region of interest" description="Disordered" evidence="2">
    <location>
        <begin position="1"/>
        <end position="22"/>
    </location>
</feature>
<evidence type="ECO:0000256" key="2">
    <source>
        <dbReference type="SAM" id="MobiDB-lite"/>
    </source>
</evidence>
<feature type="compositionally biased region" description="Low complexity" evidence="2">
    <location>
        <begin position="89"/>
        <end position="107"/>
    </location>
</feature>
<evidence type="ECO:0000313" key="4">
    <source>
        <dbReference type="Proteomes" id="UP000026961"/>
    </source>
</evidence>
<dbReference type="EnsemblPlants" id="OGLUM06G07470.1">
    <property type="protein sequence ID" value="OGLUM06G07470.1"/>
    <property type="gene ID" value="OGLUM06G07470"/>
</dbReference>
<feature type="region of interest" description="Disordered" evidence="2">
    <location>
        <begin position="326"/>
        <end position="361"/>
    </location>
</feature>
<dbReference type="SUPFAM" id="SSF53756">
    <property type="entry name" value="UDP-Glycosyltransferase/glycogen phosphorylase"/>
    <property type="match status" value="1"/>
</dbReference>
<dbReference type="GO" id="GO:0035251">
    <property type="term" value="F:UDP-glucosyltransferase activity"/>
    <property type="evidence" value="ECO:0007669"/>
    <property type="project" value="TreeGrafter"/>
</dbReference>
<reference evidence="3" key="1">
    <citation type="submission" date="2015-04" db="UniProtKB">
        <authorList>
            <consortium name="EnsemblPlants"/>
        </authorList>
    </citation>
    <scope>IDENTIFICATION</scope>
</reference>
<proteinExistence type="inferred from homology"/>
<evidence type="ECO:0000256" key="1">
    <source>
        <dbReference type="ARBA" id="ARBA00009995"/>
    </source>
</evidence>